<dbReference type="OrthoDB" id="5283654at2759"/>
<evidence type="ECO:0000313" key="4">
    <source>
        <dbReference type="EMBL" id="KAF6808921.1"/>
    </source>
</evidence>
<name>A0A8H6MUR7_9PEZI</name>
<dbReference type="Pfam" id="PF05368">
    <property type="entry name" value="NmrA"/>
    <property type="match status" value="1"/>
</dbReference>
<reference evidence="4" key="1">
    <citation type="journal article" date="2020" name="Phytopathology">
        <title>Genome Sequence Resources of Colletotrichum truncatum, C. plurivorum, C. musicola, and C. sojae: Four Species Pathogenic to Soybean (Glycine max).</title>
        <authorList>
            <person name="Rogerio F."/>
            <person name="Boufleur T.R."/>
            <person name="Ciampi-Guillardi M."/>
            <person name="Sukno S.A."/>
            <person name="Thon M.R."/>
            <person name="Massola Junior N.S."/>
            <person name="Baroncelli R."/>
        </authorList>
    </citation>
    <scope>NUCLEOTIDE SEQUENCE</scope>
    <source>
        <strain evidence="4">LFN0074</strain>
    </source>
</reference>
<protein>
    <submittedName>
        <fullName evidence="4">NmrA-like family protein (Rossmann-fold NAD(P)(+)-binding protein)</fullName>
    </submittedName>
</protein>
<organism evidence="4 5">
    <name type="scientific">Colletotrichum musicola</name>
    <dbReference type="NCBI Taxonomy" id="2175873"/>
    <lineage>
        <taxon>Eukaryota</taxon>
        <taxon>Fungi</taxon>
        <taxon>Dikarya</taxon>
        <taxon>Ascomycota</taxon>
        <taxon>Pezizomycotina</taxon>
        <taxon>Sordariomycetes</taxon>
        <taxon>Hypocreomycetidae</taxon>
        <taxon>Glomerellales</taxon>
        <taxon>Glomerellaceae</taxon>
        <taxon>Colletotrichum</taxon>
        <taxon>Colletotrichum orchidearum species complex</taxon>
    </lineage>
</organism>
<dbReference type="InterPro" id="IPR008030">
    <property type="entry name" value="NmrA-like"/>
</dbReference>
<sequence>MTFNRIAVYGHRGWGSSRIVEALIASGAPITVLYRPGSDVSSIPADIVKVEVDVNDEKALVDVLQHIDIVISLVGHEGVQRQHGFVKAIPKTKVKLFSPSDLAARYDEQGLRISVNKAKDELEQAAKAAGIPTTVVLIGNFAEFALNTLGMGVDLLGNRILHSGSSADQRVNLCTASSTRDYVAAAYVSIFTKRPIAEIENRAITLTEFTTTGREVAEALEKKHGAPPKISTHSLDKVNLEVEEGLKSGSLFTLSWYCRKIWATGEQAKMVGTDRWEVENYQKATLDDLIAEAKLEKYRELPPQVGEYFDKNFV</sequence>
<accession>A0A8H6MUR7</accession>
<dbReference type="Gene3D" id="3.90.25.10">
    <property type="entry name" value="UDP-galactose 4-epimerase, domain 1"/>
    <property type="match status" value="1"/>
</dbReference>
<dbReference type="EMBL" id="WIGM01000912">
    <property type="protein sequence ID" value="KAF6808921.1"/>
    <property type="molecule type" value="Genomic_DNA"/>
</dbReference>
<dbReference type="GO" id="GO:0016491">
    <property type="term" value="F:oxidoreductase activity"/>
    <property type="evidence" value="ECO:0007669"/>
    <property type="project" value="UniProtKB-KW"/>
</dbReference>
<evidence type="ECO:0000256" key="1">
    <source>
        <dbReference type="ARBA" id="ARBA00022857"/>
    </source>
</evidence>
<dbReference type="Gene3D" id="3.40.50.720">
    <property type="entry name" value="NAD(P)-binding Rossmann-like Domain"/>
    <property type="match status" value="1"/>
</dbReference>
<dbReference type="PANTHER" id="PTHR47706:SF9">
    <property type="entry name" value="NMRA-LIKE DOMAIN-CONTAINING PROTEIN-RELATED"/>
    <property type="match status" value="1"/>
</dbReference>
<dbReference type="PANTHER" id="PTHR47706">
    <property type="entry name" value="NMRA-LIKE FAMILY PROTEIN"/>
    <property type="match status" value="1"/>
</dbReference>
<keyword evidence="1" id="KW-0521">NADP</keyword>
<keyword evidence="5" id="KW-1185">Reference proteome</keyword>
<feature type="domain" description="NmrA-like" evidence="3">
    <location>
        <begin position="5"/>
        <end position="227"/>
    </location>
</feature>
<evidence type="ECO:0000313" key="5">
    <source>
        <dbReference type="Proteomes" id="UP000639643"/>
    </source>
</evidence>
<proteinExistence type="predicted"/>
<keyword evidence="2" id="KW-0560">Oxidoreductase</keyword>
<evidence type="ECO:0000256" key="2">
    <source>
        <dbReference type="ARBA" id="ARBA00023002"/>
    </source>
</evidence>
<dbReference type="SUPFAM" id="SSF51735">
    <property type="entry name" value="NAD(P)-binding Rossmann-fold domains"/>
    <property type="match status" value="1"/>
</dbReference>
<gene>
    <name evidence="4" type="ORF">CMUS01_13788</name>
</gene>
<evidence type="ECO:0000259" key="3">
    <source>
        <dbReference type="Pfam" id="PF05368"/>
    </source>
</evidence>
<dbReference type="AlphaFoldDB" id="A0A8H6MUR7"/>
<dbReference type="InterPro" id="IPR036291">
    <property type="entry name" value="NAD(P)-bd_dom_sf"/>
</dbReference>
<comment type="caution">
    <text evidence="4">The sequence shown here is derived from an EMBL/GenBank/DDBJ whole genome shotgun (WGS) entry which is preliminary data.</text>
</comment>
<dbReference type="Proteomes" id="UP000639643">
    <property type="component" value="Unassembled WGS sequence"/>
</dbReference>
<dbReference type="InterPro" id="IPR051609">
    <property type="entry name" value="NmrA/Isoflavone_reductase-like"/>
</dbReference>